<dbReference type="PANTHER" id="PTHR20854">
    <property type="entry name" value="INOSITOL MONOPHOSPHATASE"/>
    <property type="match status" value="1"/>
</dbReference>
<comment type="cofactor">
    <cofactor evidence="6">
        <name>Mg(2+)</name>
        <dbReference type="ChEBI" id="CHEBI:18420"/>
    </cofactor>
</comment>
<dbReference type="RefSeq" id="WP_015195438.1">
    <property type="nucleotide sequence ID" value="NC_019748.1"/>
</dbReference>
<dbReference type="CDD" id="cd01643">
    <property type="entry name" value="Bacterial_IMPase_like_2"/>
    <property type="match status" value="1"/>
</dbReference>
<dbReference type="PRINTS" id="PR00377">
    <property type="entry name" value="IMPHPHTASES"/>
</dbReference>
<gene>
    <name evidence="7" type="ordered locus">Sta7437_4315</name>
</gene>
<keyword evidence="4" id="KW-0378">Hydrolase</keyword>
<dbReference type="PROSITE" id="PS00629">
    <property type="entry name" value="IMP_1"/>
    <property type="match status" value="1"/>
</dbReference>
<dbReference type="Pfam" id="PF00459">
    <property type="entry name" value="Inositol_P"/>
    <property type="match status" value="1"/>
</dbReference>
<evidence type="ECO:0000256" key="1">
    <source>
        <dbReference type="ARBA" id="ARBA00001033"/>
    </source>
</evidence>
<dbReference type="PROSITE" id="PS00630">
    <property type="entry name" value="IMP_2"/>
    <property type="match status" value="1"/>
</dbReference>
<evidence type="ECO:0000313" key="7">
    <source>
        <dbReference type="EMBL" id="AFZ37784.1"/>
    </source>
</evidence>
<feature type="binding site" evidence="6">
    <location>
        <position position="84"/>
    </location>
    <ligand>
        <name>Mg(2+)</name>
        <dbReference type="ChEBI" id="CHEBI:18420"/>
        <label>1</label>
        <note>catalytic</note>
    </ligand>
</feature>
<dbReference type="Gene3D" id="3.30.540.10">
    <property type="entry name" value="Fructose-1,6-Bisphosphatase, subunit A, domain 1"/>
    <property type="match status" value="1"/>
</dbReference>
<dbReference type="EC" id="3.1.3.25" evidence="2"/>
<dbReference type="GO" id="GO:0046872">
    <property type="term" value="F:metal ion binding"/>
    <property type="evidence" value="ECO:0007669"/>
    <property type="project" value="UniProtKB-KW"/>
</dbReference>
<feature type="binding site" evidence="6">
    <location>
        <position position="209"/>
    </location>
    <ligand>
        <name>Mg(2+)</name>
        <dbReference type="ChEBI" id="CHEBI:18420"/>
        <label>1</label>
        <note>catalytic</note>
    </ligand>
</feature>
<dbReference type="OrthoDB" id="9772456at2"/>
<keyword evidence="3 6" id="KW-0479">Metal-binding</keyword>
<feature type="binding site" evidence="6">
    <location>
        <position position="86"/>
    </location>
    <ligand>
        <name>Mg(2+)</name>
        <dbReference type="ChEBI" id="CHEBI:18420"/>
        <label>1</label>
        <note>catalytic</note>
    </ligand>
</feature>
<sequence length="271" mass="29879">MENFWDKVLQFCQTTTKTVGDRLIADFGKIQAIQKEDGSLVTKADRSSDNELRTAIINTFPEHGVLTEETTQIFPDSQWCWIVDPIDGTTNFTRGVPIWGISLGLLYEGTPVFGFVYLPQLRQSFYGYWGGNSGLEIPTGAYLNNQPIHTNQDSPSKSHLFNLCARSTEILKNPFPCKIRMIGVASYNLLLVAAGAAIGGVEATPKIWDLAAVWVIVQAAGGKFIFLDSKPVFPLQIGQNYGNISLPCLVVSRAELVTEFLPLVEFLGKSN</sequence>
<evidence type="ECO:0000313" key="8">
    <source>
        <dbReference type="Proteomes" id="UP000010473"/>
    </source>
</evidence>
<proteinExistence type="predicted"/>
<dbReference type="InterPro" id="IPR020583">
    <property type="entry name" value="Inositol_monoP_metal-BS"/>
</dbReference>
<evidence type="ECO:0000256" key="2">
    <source>
        <dbReference type="ARBA" id="ARBA00013106"/>
    </source>
</evidence>
<dbReference type="Gene3D" id="3.40.190.80">
    <property type="match status" value="1"/>
</dbReference>
<dbReference type="Proteomes" id="UP000010473">
    <property type="component" value="Chromosome"/>
</dbReference>
<dbReference type="GO" id="GO:0006020">
    <property type="term" value="P:inositol metabolic process"/>
    <property type="evidence" value="ECO:0007669"/>
    <property type="project" value="TreeGrafter"/>
</dbReference>
<dbReference type="AlphaFoldDB" id="K9Y0G1"/>
<dbReference type="KEGG" id="scs:Sta7437_4315"/>
<organism evidence="7 8">
    <name type="scientific">Stanieria cyanosphaera (strain ATCC 29371 / PCC 7437)</name>
    <dbReference type="NCBI Taxonomy" id="111780"/>
    <lineage>
        <taxon>Bacteria</taxon>
        <taxon>Bacillati</taxon>
        <taxon>Cyanobacteriota</taxon>
        <taxon>Cyanophyceae</taxon>
        <taxon>Pleurocapsales</taxon>
        <taxon>Dermocarpellaceae</taxon>
        <taxon>Stanieria</taxon>
    </lineage>
</organism>
<reference evidence="8" key="1">
    <citation type="journal article" date="2013" name="Proc. Natl. Acad. Sci. U.S.A.">
        <title>Improving the coverage of the cyanobacterial phylum using diversity-driven genome sequencing.</title>
        <authorList>
            <person name="Shih P.M."/>
            <person name="Wu D."/>
            <person name="Latifi A."/>
            <person name="Axen S.D."/>
            <person name="Fewer D.P."/>
            <person name="Talla E."/>
            <person name="Calteau A."/>
            <person name="Cai F."/>
            <person name="Tandeau de Marsac N."/>
            <person name="Rippka R."/>
            <person name="Herdman M."/>
            <person name="Sivonen K."/>
            <person name="Coursin T."/>
            <person name="Laurent T."/>
            <person name="Goodwin L."/>
            <person name="Nolan M."/>
            <person name="Davenport K.W."/>
            <person name="Han C.S."/>
            <person name="Rubin E.M."/>
            <person name="Eisen J.A."/>
            <person name="Woyke T."/>
            <person name="Gugger M."/>
            <person name="Kerfeld C.A."/>
        </authorList>
    </citation>
    <scope>NUCLEOTIDE SEQUENCE [LARGE SCALE GENOMIC DNA]</scope>
    <source>
        <strain evidence="8">ATCC 29371 / PCC 7437</strain>
    </source>
</reference>
<dbReference type="HOGENOM" id="CLU_044118_0_2_3"/>
<protein>
    <recommendedName>
        <fullName evidence="2">inositol-phosphate phosphatase</fullName>
        <ecNumber evidence="2">3.1.3.25</ecNumber>
    </recommendedName>
</protein>
<comment type="catalytic activity">
    <reaction evidence="1">
        <text>a myo-inositol phosphate + H2O = myo-inositol + phosphate</text>
        <dbReference type="Rhea" id="RHEA:24056"/>
        <dbReference type="ChEBI" id="CHEBI:15377"/>
        <dbReference type="ChEBI" id="CHEBI:17268"/>
        <dbReference type="ChEBI" id="CHEBI:43474"/>
        <dbReference type="ChEBI" id="CHEBI:84139"/>
        <dbReference type="EC" id="3.1.3.25"/>
    </reaction>
</comment>
<dbReference type="SUPFAM" id="SSF56655">
    <property type="entry name" value="Carbohydrate phosphatase"/>
    <property type="match status" value="1"/>
</dbReference>
<dbReference type="InterPro" id="IPR020550">
    <property type="entry name" value="Inositol_monophosphatase_CS"/>
</dbReference>
<dbReference type="GO" id="GO:0008934">
    <property type="term" value="F:inositol monophosphate 1-phosphatase activity"/>
    <property type="evidence" value="ECO:0007669"/>
    <property type="project" value="TreeGrafter"/>
</dbReference>
<evidence type="ECO:0000256" key="3">
    <source>
        <dbReference type="ARBA" id="ARBA00022723"/>
    </source>
</evidence>
<name>K9Y0G1_STAC7</name>
<feature type="binding site" evidence="6">
    <location>
        <position position="87"/>
    </location>
    <ligand>
        <name>Mg(2+)</name>
        <dbReference type="ChEBI" id="CHEBI:18420"/>
        <label>1</label>
        <note>catalytic</note>
    </ligand>
</feature>
<dbReference type="STRING" id="111780.Sta7437_4315"/>
<dbReference type="InterPro" id="IPR000760">
    <property type="entry name" value="Inositol_monophosphatase-like"/>
</dbReference>
<evidence type="ECO:0000256" key="4">
    <source>
        <dbReference type="ARBA" id="ARBA00022801"/>
    </source>
</evidence>
<feature type="binding site" evidence="6">
    <location>
        <position position="68"/>
    </location>
    <ligand>
        <name>Mg(2+)</name>
        <dbReference type="ChEBI" id="CHEBI:18420"/>
        <label>1</label>
        <note>catalytic</note>
    </ligand>
</feature>
<evidence type="ECO:0000256" key="5">
    <source>
        <dbReference type="ARBA" id="ARBA00022842"/>
    </source>
</evidence>
<evidence type="ECO:0000256" key="6">
    <source>
        <dbReference type="PIRSR" id="PIRSR600760-2"/>
    </source>
</evidence>
<dbReference type="PANTHER" id="PTHR20854:SF4">
    <property type="entry name" value="INOSITOL-1-MONOPHOSPHATASE-RELATED"/>
    <property type="match status" value="1"/>
</dbReference>
<accession>K9Y0G1</accession>
<keyword evidence="8" id="KW-1185">Reference proteome</keyword>
<keyword evidence="5 6" id="KW-0460">Magnesium</keyword>
<dbReference type="eggNOG" id="COG0483">
    <property type="taxonomic scope" value="Bacteria"/>
</dbReference>
<dbReference type="GO" id="GO:0046854">
    <property type="term" value="P:phosphatidylinositol phosphate biosynthetic process"/>
    <property type="evidence" value="ECO:0007669"/>
    <property type="project" value="InterPro"/>
</dbReference>
<dbReference type="GO" id="GO:0007165">
    <property type="term" value="P:signal transduction"/>
    <property type="evidence" value="ECO:0007669"/>
    <property type="project" value="TreeGrafter"/>
</dbReference>
<dbReference type="EMBL" id="CP003653">
    <property type="protein sequence ID" value="AFZ37784.1"/>
    <property type="molecule type" value="Genomic_DNA"/>
</dbReference>
<dbReference type="PATRIC" id="fig|111780.3.peg.4468"/>